<accession>A0A1H7T4X7</accession>
<gene>
    <name evidence="2" type="ORF">SAMN04488505_1021139</name>
</gene>
<dbReference type="NCBIfam" id="TIGR04131">
    <property type="entry name" value="Bac_Flav_CTERM"/>
    <property type="match status" value="1"/>
</dbReference>
<organism evidence="2 3">
    <name type="scientific">Chitinophaga rupis</name>
    <dbReference type="NCBI Taxonomy" id="573321"/>
    <lineage>
        <taxon>Bacteria</taxon>
        <taxon>Pseudomonadati</taxon>
        <taxon>Bacteroidota</taxon>
        <taxon>Chitinophagia</taxon>
        <taxon>Chitinophagales</taxon>
        <taxon>Chitinophagaceae</taxon>
        <taxon>Chitinophaga</taxon>
    </lineage>
</organism>
<name>A0A1H7T4X7_9BACT</name>
<proteinExistence type="predicted"/>
<feature type="chain" id="PRO_5011434340" evidence="1">
    <location>
        <begin position="23"/>
        <end position="963"/>
    </location>
</feature>
<protein>
    <submittedName>
        <fullName evidence="2">Gliding motility-associated C-terminal domain-containing protein</fullName>
    </submittedName>
</protein>
<evidence type="ECO:0000313" key="3">
    <source>
        <dbReference type="Proteomes" id="UP000198984"/>
    </source>
</evidence>
<dbReference type="Proteomes" id="UP000198984">
    <property type="component" value="Unassembled WGS sequence"/>
</dbReference>
<sequence>MFVKQKCIGWLIGVLFCNVLRAQLPVPVHAPCGAPATIAGVVNTYYPGLNDLNIGGRTVNLGPATGNAAPLVAGDRVLIIQMQDATINSSNTPAYGGNGTGGNGFIDPGYSGLFEFGQVRSFAGGVLTLRDPLQHSYRAVSGIPNRKSAYQVVRVPAYQNVTLGGTVTAAAWDGASGGIVAFHAWQTLNMNGYEITATGLGFRPGKINSAGGLYNIQDFVSNTYGSYGEKGEGIAGTPNGTWGATAGGYENGSFGRGAPANAGGGGNAHNSGGGGGANFGDGGKGGYQYSGPQDVGGRGGKGIKTGLPAHIIMGGGGGGGHQNNNAAEGGEHGGGIIMITASAILGTGIISADGLSAGPSTDDGAGGGGAGGSIVLAYPGTLASTVTLTAKGGAGGNETFLARHGAGGGGGGGVVITNTPATADVSGGLRGLSNGTEWGTVDGEPGTTMDLDLSTLQPTSTLIPLLQVKDTIFCAPATIDITGNNVITDRDQGPEFLLSYWTDILTTIPVPMPQAISQTGTYYIKITNTNTKCEVVAPVQITVHSQPSLTLIATPPSCMGSSNGSIIPTPGNGTGPYQYSSDGGLTWNSALLNNLPAGAYSILTRDSYGCISQPVSVTLTDPPLLVLSEVTSAHTDISCYGNRNGQLQLNAAGGSNGYVYTITSPATGALTNNSGLFTSLPAGIYSSTVRDSHGCISQPISVTLTEPPLLALSEVTIAHADVSCYGNRSGQLQLTASGGANGYVYTITSPATGDITNNSGLFTGLPAGVYAVNVTDAAQCSQSTEAIILEPPQLNAALLSKTDIECGTPLKGHITLTASGGTPPYLFRIGDKSWQPDSIFNGLEAGRYTLTVKDGNNCLSALLATEIFVDEGCDIIFPTAFTPNGDGRNDLFRPKNYGHISNYRLSIYNRWGITIFQSNDPAVGWNGHFKGVLADTGTFVWVATFVNKGGETKTLKGTVTLVK</sequence>
<dbReference type="STRING" id="573321.SAMN04488505_1021139"/>
<evidence type="ECO:0000313" key="2">
    <source>
        <dbReference type="EMBL" id="SEL79853.1"/>
    </source>
</evidence>
<dbReference type="Pfam" id="PF13585">
    <property type="entry name" value="CHU_C"/>
    <property type="match status" value="1"/>
</dbReference>
<feature type="signal peptide" evidence="1">
    <location>
        <begin position="1"/>
        <end position="22"/>
    </location>
</feature>
<dbReference type="InterPro" id="IPR026341">
    <property type="entry name" value="T9SS_type_B"/>
</dbReference>
<keyword evidence="1" id="KW-0732">Signal</keyword>
<dbReference type="AlphaFoldDB" id="A0A1H7T4X7"/>
<dbReference type="EMBL" id="FOBB01000002">
    <property type="protein sequence ID" value="SEL79853.1"/>
    <property type="molecule type" value="Genomic_DNA"/>
</dbReference>
<dbReference type="InterPro" id="IPR025667">
    <property type="entry name" value="SprB_repeat"/>
</dbReference>
<dbReference type="Pfam" id="PF13573">
    <property type="entry name" value="SprB"/>
    <property type="match status" value="4"/>
</dbReference>
<evidence type="ECO:0000256" key="1">
    <source>
        <dbReference type="SAM" id="SignalP"/>
    </source>
</evidence>
<keyword evidence="3" id="KW-1185">Reference proteome</keyword>
<reference evidence="2 3" key="1">
    <citation type="submission" date="2016-10" db="EMBL/GenBank/DDBJ databases">
        <authorList>
            <person name="de Groot N.N."/>
        </authorList>
    </citation>
    <scope>NUCLEOTIDE SEQUENCE [LARGE SCALE GENOMIC DNA]</scope>
    <source>
        <strain evidence="2 3">DSM 21039</strain>
    </source>
</reference>